<reference evidence="2" key="2">
    <citation type="submission" date="2015-01" db="EMBL/GenBank/DDBJ databases">
        <title>Evolutionary Origins and Diversification of the Mycorrhizal Mutualists.</title>
        <authorList>
            <consortium name="DOE Joint Genome Institute"/>
            <consortium name="Mycorrhizal Genomics Consortium"/>
            <person name="Kohler A."/>
            <person name="Kuo A."/>
            <person name="Nagy L.G."/>
            <person name="Floudas D."/>
            <person name="Copeland A."/>
            <person name="Barry K.W."/>
            <person name="Cichocki N."/>
            <person name="Veneault-Fourrey C."/>
            <person name="LaButti K."/>
            <person name="Lindquist E.A."/>
            <person name="Lipzen A."/>
            <person name="Lundell T."/>
            <person name="Morin E."/>
            <person name="Murat C."/>
            <person name="Riley R."/>
            <person name="Ohm R."/>
            <person name="Sun H."/>
            <person name="Tunlid A."/>
            <person name="Henrissat B."/>
            <person name="Grigoriev I.V."/>
            <person name="Hibbett D.S."/>
            <person name="Martin F."/>
        </authorList>
    </citation>
    <scope>NUCLEOTIDE SEQUENCE [LARGE SCALE GENOMIC DNA]</scope>
    <source>
        <strain evidence="2">Marx 270</strain>
    </source>
</reference>
<dbReference type="EMBL" id="KN831975">
    <property type="protein sequence ID" value="KIO03622.1"/>
    <property type="molecule type" value="Genomic_DNA"/>
</dbReference>
<evidence type="ECO:0000313" key="2">
    <source>
        <dbReference type="Proteomes" id="UP000054217"/>
    </source>
</evidence>
<evidence type="ECO:0000313" key="1">
    <source>
        <dbReference type="EMBL" id="KIO03622.1"/>
    </source>
</evidence>
<dbReference type="InParanoid" id="A0A0C3K248"/>
<protein>
    <submittedName>
        <fullName evidence="1">Uncharacterized protein</fullName>
    </submittedName>
</protein>
<accession>A0A0C3K248</accession>
<gene>
    <name evidence="1" type="ORF">M404DRAFT_1001117</name>
</gene>
<proteinExistence type="predicted"/>
<reference evidence="1 2" key="1">
    <citation type="submission" date="2014-04" db="EMBL/GenBank/DDBJ databases">
        <authorList>
            <consortium name="DOE Joint Genome Institute"/>
            <person name="Kuo A."/>
            <person name="Kohler A."/>
            <person name="Costa M.D."/>
            <person name="Nagy L.G."/>
            <person name="Floudas D."/>
            <person name="Copeland A."/>
            <person name="Barry K.W."/>
            <person name="Cichocki N."/>
            <person name="Veneault-Fourrey C."/>
            <person name="LaButti K."/>
            <person name="Lindquist E.A."/>
            <person name="Lipzen A."/>
            <person name="Lundell T."/>
            <person name="Morin E."/>
            <person name="Murat C."/>
            <person name="Sun H."/>
            <person name="Tunlid A."/>
            <person name="Henrissat B."/>
            <person name="Grigoriev I.V."/>
            <person name="Hibbett D.S."/>
            <person name="Martin F."/>
            <person name="Nordberg H.P."/>
            <person name="Cantor M.N."/>
            <person name="Hua S.X."/>
        </authorList>
    </citation>
    <scope>NUCLEOTIDE SEQUENCE [LARGE SCALE GENOMIC DNA]</scope>
    <source>
        <strain evidence="1 2">Marx 270</strain>
    </source>
</reference>
<dbReference type="AlphaFoldDB" id="A0A0C3K248"/>
<dbReference type="Proteomes" id="UP000054217">
    <property type="component" value="Unassembled WGS sequence"/>
</dbReference>
<name>A0A0C3K248_PISTI</name>
<organism evidence="1 2">
    <name type="scientific">Pisolithus tinctorius Marx 270</name>
    <dbReference type="NCBI Taxonomy" id="870435"/>
    <lineage>
        <taxon>Eukaryota</taxon>
        <taxon>Fungi</taxon>
        <taxon>Dikarya</taxon>
        <taxon>Basidiomycota</taxon>
        <taxon>Agaricomycotina</taxon>
        <taxon>Agaricomycetes</taxon>
        <taxon>Agaricomycetidae</taxon>
        <taxon>Boletales</taxon>
        <taxon>Sclerodermatineae</taxon>
        <taxon>Pisolithaceae</taxon>
        <taxon>Pisolithus</taxon>
    </lineage>
</organism>
<dbReference type="HOGENOM" id="CLU_2794972_0_0_1"/>
<keyword evidence="2" id="KW-1185">Reference proteome</keyword>
<sequence>MPHEVRSVLFLDCYWSALLCCGKHRQFVLRGSWQPMERLPQTFTVWFPSEHAWHCIDWDPNRRPTELQ</sequence>